<gene>
    <name evidence="1" type="ORF">OCV88_01560</name>
</gene>
<sequence length="399" mass="44958">MKRNKYIILPVFLAAAAVVCTIQGVFAMRSFVTAVTNHAQVGNVRIGLKEYAVNDDGEKEEFTDYQIIVPGQTVSKIPTITNQNEPVYIRAKVSFENVSARTEKPEQIFLADENCLKGISDQWLKIGDYYYYKEILNTGECVELFREVAFPEYFTEESSDQNTCILIQADAIQADNFIPDFDSQKPWRDEKILESIKESNGKAVSRQSEYQNLSVTFNGAASELLSAPDDFFINLKNLMPGDKLKDQIYLNNESEKNVSILFSVKNPESLSDIQKKLMEEIQLTISCDKERLFHGELSSEILEKGMELGTFKGKTNAGLDFKLTVPEELDNTYALETCETQWIFTAQYHDDQSAVIQVPKTSDFLWKSMLCFGGAGILGAGVGYLSGRLKKEGFLEKKS</sequence>
<name>A0ABT2TGK0_9FIRM</name>
<evidence type="ECO:0000313" key="1">
    <source>
        <dbReference type="EMBL" id="MCU6761021.1"/>
    </source>
</evidence>
<keyword evidence="2" id="KW-1185">Reference proteome</keyword>
<protein>
    <submittedName>
        <fullName evidence="1">Uncharacterized protein</fullName>
    </submittedName>
</protein>
<comment type="caution">
    <text evidence="1">The sequence shown here is derived from an EMBL/GenBank/DDBJ whole genome shotgun (WGS) entry which is preliminary data.</text>
</comment>
<proteinExistence type="predicted"/>
<dbReference type="RefSeq" id="WP_158423893.1">
    <property type="nucleotide sequence ID" value="NZ_JAOQJQ010000001.1"/>
</dbReference>
<reference evidence="1 2" key="1">
    <citation type="journal article" date="2021" name="ISME Commun">
        <title>Automated analysis of genomic sequences facilitates high-throughput and comprehensive description of bacteria.</title>
        <authorList>
            <person name="Hitch T.C.A."/>
        </authorList>
    </citation>
    <scope>NUCLEOTIDE SEQUENCE [LARGE SCALE GENOMIC DNA]</scope>
    <source>
        <strain evidence="1 2">Sanger_109</strain>
    </source>
</reference>
<organism evidence="1 2">
    <name type="scientific">Brotonthovivens ammoniilytica</name>
    <dbReference type="NCBI Taxonomy" id="2981725"/>
    <lineage>
        <taxon>Bacteria</taxon>
        <taxon>Bacillati</taxon>
        <taxon>Bacillota</taxon>
        <taxon>Clostridia</taxon>
        <taxon>Lachnospirales</taxon>
        <taxon>Lachnospiraceae</taxon>
        <taxon>Brotonthovivens</taxon>
    </lineage>
</organism>
<dbReference type="Proteomes" id="UP001652442">
    <property type="component" value="Unassembled WGS sequence"/>
</dbReference>
<dbReference type="EMBL" id="JAOQJQ010000001">
    <property type="protein sequence ID" value="MCU6761021.1"/>
    <property type="molecule type" value="Genomic_DNA"/>
</dbReference>
<accession>A0ABT2TGK0</accession>
<evidence type="ECO:0000313" key="2">
    <source>
        <dbReference type="Proteomes" id="UP001652442"/>
    </source>
</evidence>